<evidence type="ECO:0000313" key="2">
    <source>
        <dbReference type="EMBL" id="GMH00051.1"/>
    </source>
</evidence>
<keyword evidence="3" id="KW-1185">Reference proteome</keyword>
<evidence type="ECO:0000313" key="3">
    <source>
        <dbReference type="Proteomes" id="UP001279734"/>
    </source>
</evidence>
<dbReference type="Proteomes" id="UP001279734">
    <property type="component" value="Unassembled WGS sequence"/>
</dbReference>
<feature type="compositionally biased region" description="Polar residues" evidence="1">
    <location>
        <begin position="36"/>
        <end position="51"/>
    </location>
</feature>
<dbReference type="AlphaFoldDB" id="A0AAD3RXU7"/>
<comment type="caution">
    <text evidence="2">The sequence shown here is derived from an EMBL/GenBank/DDBJ whole genome shotgun (WGS) entry which is preliminary data.</text>
</comment>
<feature type="region of interest" description="Disordered" evidence="1">
    <location>
        <begin position="31"/>
        <end position="51"/>
    </location>
</feature>
<dbReference type="EMBL" id="BSYO01000001">
    <property type="protein sequence ID" value="GMH00051.1"/>
    <property type="molecule type" value="Genomic_DNA"/>
</dbReference>
<evidence type="ECO:0000256" key="1">
    <source>
        <dbReference type="SAM" id="MobiDB-lite"/>
    </source>
</evidence>
<sequence length="201" mass="22815">MFCSVSSPSVALAAQPPPLIAAPCVNPVEEPPSMEASGTSNGTHPNNHHTPPTATLFNFRVQVISARIHLFFTGGIIPHLKLASIMLHLLRAICAETIHGLSHARSGYSICYNFRWNYRRKAGLHHEMKSEEGRSYMFRPRELLRGIRGTTERDRPEMRVAFFRSSVPRHQKCSYGWKTRYFKREKWDFAGNVPSNAEPNL</sequence>
<reference evidence="2" key="1">
    <citation type="submission" date="2023-05" db="EMBL/GenBank/DDBJ databases">
        <title>Nepenthes gracilis genome sequencing.</title>
        <authorList>
            <person name="Fukushima K."/>
        </authorList>
    </citation>
    <scope>NUCLEOTIDE SEQUENCE</scope>
    <source>
        <strain evidence="2">SING2019-196</strain>
    </source>
</reference>
<organism evidence="2 3">
    <name type="scientific">Nepenthes gracilis</name>
    <name type="common">Slender pitcher plant</name>
    <dbReference type="NCBI Taxonomy" id="150966"/>
    <lineage>
        <taxon>Eukaryota</taxon>
        <taxon>Viridiplantae</taxon>
        <taxon>Streptophyta</taxon>
        <taxon>Embryophyta</taxon>
        <taxon>Tracheophyta</taxon>
        <taxon>Spermatophyta</taxon>
        <taxon>Magnoliopsida</taxon>
        <taxon>eudicotyledons</taxon>
        <taxon>Gunneridae</taxon>
        <taxon>Pentapetalae</taxon>
        <taxon>Caryophyllales</taxon>
        <taxon>Nepenthaceae</taxon>
        <taxon>Nepenthes</taxon>
    </lineage>
</organism>
<accession>A0AAD3RXU7</accession>
<name>A0AAD3RXU7_NEPGR</name>
<protein>
    <submittedName>
        <fullName evidence="2">Uncharacterized protein</fullName>
    </submittedName>
</protein>
<proteinExistence type="predicted"/>
<gene>
    <name evidence="2" type="ORF">Nepgr_001890</name>
</gene>